<reference evidence="4" key="2">
    <citation type="submission" date="2020-09" db="EMBL/GenBank/DDBJ databases">
        <authorList>
            <person name="Sun Q."/>
            <person name="Zhou Y."/>
        </authorList>
    </citation>
    <scope>NUCLEOTIDE SEQUENCE</scope>
    <source>
        <strain evidence="4">CGMCC 1.12987</strain>
    </source>
</reference>
<comment type="caution">
    <text evidence="4">The sequence shown here is derived from an EMBL/GenBank/DDBJ whole genome shotgun (WGS) entry which is preliminary data.</text>
</comment>
<keyword evidence="5" id="KW-1185">Reference proteome</keyword>
<dbReference type="Pfam" id="PF00480">
    <property type="entry name" value="ROK"/>
    <property type="match status" value="1"/>
</dbReference>
<dbReference type="Gene3D" id="1.10.10.10">
    <property type="entry name" value="Winged helix-like DNA-binding domain superfamily/Winged helix DNA-binding domain"/>
    <property type="match status" value="1"/>
</dbReference>
<comment type="function">
    <text evidence="1">Transcriptional repressor of xylose-utilizing enzymes.</text>
</comment>
<dbReference type="EMBL" id="BMGR01000008">
    <property type="protein sequence ID" value="GGG07402.1"/>
    <property type="molecule type" value="Genomic_DNA"/>
</dbReference>
<name>A0A917D234_9BACL</name>
<accession>A0A917D234</accession>
<dbReference type="Gene3D" id="3.30.420.40">
    <property type="match status" value="2"/>
</dbReference>
<dbReference type="PANTHER" id="PTHR18964:SF149">
    <property type="entry name" value="BIFUNCTIONAL UDP-N-ACETYLGLUCOSAMINE 2-EPIMERASE_N-ACETYLMANNOSAMINE KINASE"/>
    <property type="match status" value="1"/>
</dbReference>
<proteinExistence type="inferred from homology"/>
<evidence type="ECO:0000256" key="2">
    <source>
        <dbReference type="ARBA" id="ARBA00006479"/>
    </source>
</evidence>
<dbReference type="Proteomes" id="UP000644756">
    <property type="component" value="Unassembled WGS sequence"/>
</dbReference>
<keyword evidence="3" id="KW-0859">Xylose metabolism</keyword>
<dbReference type="GO" id="GO:0042732">
    <property type="term" value="P:D-xylose metabolic process"/>
    <property type="evidence" value="ECO:0007669"/>
    <property type="project" value="UniProtKB-KW"/>
</dbReference>
<evidence type="ECO:0000256" key="3">
    <source>
        <dbReference type="ARBA" id="ARBA00022629"/>
    </source>
</evidence>
<protein>
    <submittedName>
        <fullName evidence="4">Xylose repressor</fullName>
    </submittedName>
</protein>
<evidence type="ECO:0000256" key="1">
    <source>
        <dbReference type="ARBA" id="ARBA00002486"/>
    </source>
</evidence>
<sequence length="397" mass="42443">MKHSRGRGPTLAKDINRRLVYSTMKRRRSSSRAELAVALGLNKNTVNSIVDELITAGYIRETGLQEQQGAGRRAVGIEFAASRRQVIGIQVVSDRIYAVVSDLYATPLETYTTSLPSMDPATVIDVVSKLITQAAEKWRIEDLIGAGIGVPAVLDQSNAAVMGSSHLGWGPVPLKQLLQERTILPVTLGNAVKLATLGELWHGIGKDIEHFAYCSFGTGVGCGFIVGGQLVRGDSGVAGELGHIVIDAGGPRCSCGNRGCLEAVVGLPAIYARLEKQTGIEQKHMNVNWLADMAAAGDQAVIHEMQAIGAVIGQALAHLVNILNPKYLICDGPLMLASEVLLPLIRTEMHAKALSYTADHVELVRSSLYPFTGAIGAASAVIAEFERHSDPLEPIRF</sequence>
<dbReference type="RefSeq" id="WP_188531443.1">
    <property type="nucleotide sequence ID" value="NZ_BMGR01000008.1"/>
</dbReference>
<keyword evidence="3" id="KW-0119">Carbohydrate metabolism</keyword>
<reference evidence="4" key="1">
    <citation type="journal article" date="2014" name="Int. J. Syst. Evol. Microbiol.">
        <title>Complete genome sequence of Corynebacterium casei LMG S-19264T (=DSM 44701T), isolated from a smear-ripened cheese.</title>
        <authorList>
            <consortium name="US DOE Joint Genome Institute (JGI-PGF)"/>
            <person name="Walter F."/>
            <person name="Albersmeier A."/>
            <person name="Kalinowski J."/>
            <person name="Ruckert C."/>
        </authorList>
    </citation>
    <scope>NUCLEOTIDE SEQUENCE</scope>
    <source>
        <strain evidence="4">CGMCC 1.12987</strain>
    </source>
</reference>
<dbReference type="InterPro" id="IPR043129">
    <property type="entry name" value="ATPase_NBD"/>
</dbReference>
<dbReference type="InterPro" id="IPR000600">
    <property type="entry name" value="ROK"/>
</dbReference>
<dbReference type="SUPFAM" id="SSF53067">
    <property type="entry name" value="Actin-like ATPase domain"/>
    <property type="match status" value="1"/>
</dbReference>
<evidence type="ECO:0000313" key="5">
    <source>
        <dbReference type="Proteomes" id="UP000644756"/>
    </source>
</evidence>
<comment type="similarity">
    <text evidence="2">Belongs to the ROK (NagC/XylR) family.</text>
</comment>
<gene>
    <name evidence="4" type="primary">xylR</name>
    <name evidence="4" type="ORF">GCM10010916_25390</name>
</gene>
<organism evidence="4 5">
    <name type="scientific">Paenibacillus abyssi</name>
    <dbReference type="NCBI Taxonomy" id="1340531"/>
    <lineage>
        <taxon>Bacteria</taxon>
        <taxon>Bacillati</taxon>
        <taxon>Bacillota</taxon>
        <taxon>Bacilli</taxon>
        <taxon>Bacillales</taxon>
        <taxon>Paenibacillaceae</taxon>
        <taxon>Paenibacillus</taxon>
    </lineage>
</organism>
<dbReference type="AlphaFoldDB" id="A0A917D234"/>
<dbReference type="InterPro" id="IPR036390">
    <property type="entry name" value="WH_DNA-bd_sf"/>
</dbReference>
<dbReference type="InterPro" id="IPR036388">
    <property type="entry name" value="WH-like_DNA-bd_sf"/>
</dbReference>
<evidence type="ECO:0000313" key="4">
    <source>
        <dbReference type="EMBL" id="GGG07402.1"/>
    </source>
</evidence>
<dbReference type="PANTHER" id="PTHR18964">
    <property type="entry name" value="ROK (REPRESSOR, ORF, KINASE) FAMILY"/>
    <property type="match status" value="1"/>
</dbReference>
<dbReference type="SUPFAM" id="SSF46785">
    <property type="entry name" value="Winged helix' DNA-binding domain"/>
    <property type="match status" value="1"/>
</dbReference>
<dbReference type="Pfam" id="PF13412">
    <property type="entry name" value="HTH_24"/>
    <property type="match status" value="1"/>
</dbReference>